<dbReference type="SMART" id="SM00014">
    <property type="entry name" value="acidPPc"/>
    <property type="match status" value="1"/>
</dbReference>
<evidence type="ECO:0000256" key="2">
    <source>
        <dbReference type="ARBA" id="ARBA00004477"/>
    </source>
</evidence>
<evidence type="ECO:0000313" key="21">
    <source>
        <dbReference type="Proteomes" id="UP000193380"/>
    </source>
</evidence>
<dbReference type="Gene3D" id="1.20.144.10">
    <property type="entry name" value="Phosphatidic acid phosphatase type 2/haloperoxidase"/>
    <property type="match status" value="1"/>
</dbReference>
<evidence type="ECO:0000256" key="15">
    <source>
        <dbReference type="ARBA" id="ARBA00041981"/>
    </source>
</evidence>
<dbReference type="SUPFAM" id="SSF48317">
    <property type="entry name" value="Acid phosphatase/Vanadium-dependent haloperoxidase"/>
    <property type="match status" value="1"/>
</dbReference>
<keyword evidence="11 18" id="KW-0472">Membrane</keyword>
<dbReference type="GO" id="GO:0006094">
    <property type="term" value="P:gluconeogenesis"/>
    <property type="evidence" value="ECO:0007669"/>
    <property type="project" value="UniProtKB-UniPathway"/>
</dbReference>
<sequence length="381" mass="42829">MDTVHAYGVSTTRYLQTHYRDTQSWFLFVSMAADLRNTFFVFFPVCFHLRESVGVKLVWVAVVGDWLNLIFKWILFGERPYWWVQETPYYANSSAPQIEQFPMTCETSPGSPSGHAMSAAGVYYAMISSLLAILLKEHGGHIKNWCVRGTLWAVFWCVQVCVCLSRVFIAAHFPHQVVAGVVTGILVAEIFDRIQWIYRASLRCYVYTTLSLLSFAVGFYLVLRGLGVDLLWTLDKAQRWCQRPQWVHIDTTPFASLLRNTGTLLGLGLGLHSPLYAEARRVGGGATYRLACVGATLLLLHLLDSFRPPAHTRALFYLLSFCKSATVPLATVGIVPYCVAGAAGQNGKKHQKKIHSLFLCKLYESVYFTVHYLGSLGCPYL</sequence>
<dbReference type="GO" id="GO:0004346">
    <property type="term" value="F:glucose-6-phosphatase activity"/>
    <property type="evidence" value="ECO:0007669"/>
    <property type="project" value="UniProtKB-EC"/>
</dbReference>
<feature type="active site" description="Proton donor" evidence="16">
    <location>
        <position position="115"/>
    </location>
</feature>
<feature type="transmembrane region" description="Helical" evidence="18">
    <location>
        <begin position="116"/>
        <end position="135"/>
    </location>
</feature>
<dbReference type="PANTHER" id="PTHR12591:SF3">
    <property type="entry name" value="GLUCOSE-6-PHOSPHATASE CATALYTIC SUBUNIT 1"/>
    <property type="match status" value="1"/>
</dbReference>
<dbReference type="Pfam" id="PF01569">
    <property type="entry name" value="PAP2"/>
    <property type="match status" value="1"/>
</dbReference>
<feature type="transmembrane region" description="Helical" evidence="18">
    <location>
        <begin position="315"/>
        <end position="337"/>
    </location>
</feature>
<dbReference type="CDD" id="cd03381">
    <property type="entry name" value="PAP2_glucose_6_phosphatase"/>
    <property type="match status" value="1"/>
</dbReference>
<evidence type="ECO:0000256" key="5">
    <source>
        <dbReference type="ARBA" id="ARBA00012634"/>
    </source>
</evidence>
<comment type="function">
    <text evidence="13">Hydrolyzes glucose-6-phosphate to glucose in the endoplasmic reticulum. Forms with the glucose-6-phosphate transporter (SLC37A4/G6PT) the complex responsible for glucose production in the terminal step of glycogenolysis and gluconeogenesis. Hence, it is the key enzyme in homeostatic regulation of blood glucose levels.</text>
</comment>
<evidence type="ECO:0000256" key="14">
    <source>
        <dbReference type="ARBA" id="ARBA00040687"/>
    </source>
</evidence>
<evidence type="ECO:0000256" key="12">
    <source>
        <dbReference type="ARBA" id="ARBA00023180"/>
    </source>
</evidence>
<dbReference type="Proteomes" id="UP000193380">
    <property type="component" value="Unassembled WGS sequence"/>
</dbReference>
<feature type="binding site" evidence="17">
    <location>
        <position position="79"/>
    </location>
    <ligand>
        <name>substrate</name>
    </ligand>
</feature>
<comment type="catalytic activity">
    <reaction evidence="1">
        <text>D-glucose 6-phosphate + H2O = D-glucose + phosphate</text>
        <dbReference type="Rhea" id="RHEA:16689"/>
        <dbReference type="ChEBI" id="CHEBI:4167"/>
        <dbReference type="ChEBI" id="CHEBI:15377"/>
        <dbReference type="ChEBI" id="CHEBI:43474"/>
        <dbReference type="ChEBI" id="CHEBI:61548"/>
        <dbReference type="EC" id="3.1.3.9"/>
    </reaction>
</comment>
<evidence type="ECO:0000259" key="19">
    <source>
        <dbReference type="SMART" id="SM00014"/>
    </source>
</evidence>
<evidence type="ECO:0000256" key="4">
    <source>
        <dbReference type="ARBA" id="ARBA00009266"/>
    </source>
</evidence>
<evidence type="ECO:0000256" key="17">
    <source>
        <dbReference type="PIRSR" id="PIRSR000905-2"/>
    </source>
</evidence>
<feature type="transmembrane region" description="Helical" evidence="18">
    <location>
        <begin position="57"/>
        <end position="76"/>
    </location>
</feature>
<feature type="transmembrane region" description="Helical" evidence="18">
    <location>
        <begin position="25"/>
        <end position="45"/>
    </location>
</feature>
<feature type="active site" description="Nucleophile" evidence="16">
    <location>
        <position position="172"/>
    </location>
</feature>
<dbReference type="EC" id="3.1.3.9" evidence="5"/>
<comment type="pathway">
    <text evidence="3">Carbohydrate biosynthesis; gluconeogenesis.</text>
</comment>
<dbReference type="PANTHER" id="PTHR12591">
    <property type="entry name" value="GLUCOSE-6-PHOSPHATASE"/>
    <property type="match status" value="1"/>
</dbReference>
<dbReference type="InterPro" id="IPR036938">
    <property type="entry name" value="PAP2/HPO_sf"/>
</dbReference>
<evidence type="ECO:0000256" key="3">
    <source>
        <dbReference type="ARBA" id="ARBA00004742"/>
    </source>
</evidence>
<keyword evidence="6" id="KW-0312">Gluconeogenesis</keyword>
<dbReference type="InterPro" id="IPR000326">
    <property type="entry name" value="PAP2/HPO"/>
</dbReference>
<dbReference type="AlphaFoldDB" id="A0A060X0H6"/>
<keyword evidence="10 18" id="KW-1133">Transmembrane helix</keyword>
<dbReference type="FunFam" id="1.20.144.10:FF:000010">
    <property type="entry name" value="Glucose-6-phosphatase"/>
    <property type="match status" value="1"/>
</dbReference>
<dbReference type="EMBL" id="FR904867">
    <property type="protein sequence ID" value="CDQ72976.1"/>
    <property type="molecule type" value="Genomic_DNA"/>
</dbReference>
<feature type="transmembrane region" description="Helical" evidence="18">
    <location>
        <begin position="147"/>
        <end position="169"/>
    </location>
</feature>
<dbReference type="STRING" id="8022.A0A060X0H6"/>
<feature type="domain" description="Phosphatidic acid phosphatase type 2/haloperoxidase" evidence="19">
    <location>
        <begin position="53"/>
        <end position="192"/>
    </location>
</feature>
<dbReference type="GO" id="GO:0051156">
    <property type="term" value="P:glucose 6-phosphate metabolic process"/>
    <property type="evidence" value="ECO:0007669"/>
    <property type="project" value="TreeGrafter"/>
</dbReference>
<dbReference type="UniPathway" id="UPA00138"/>
<gene>
    <name evidence="20" type="ORF">GSONMT00013076001</name>
</gene>
<organism evidence="20 21">
    <name type="scientific">Oncorhynchus mykiss</name>
    <name type="common">Rainbow trout</name>
    <name type="synonym">Salmo gairdneri</name>
    <dbReference type="NCBI Taxonomy" id="8022"/>
    <lineage>
        <taxon>Eukaryota</taxon>
        <taxon>Metazoa</taxon>
        <taxon>Chordata</taxon>
        <taxon>Craniata</taxon>
        <taxon>Vertebrata</taxon>
        <taxon>Euteleostomi</taxon>
        <taxon>Actinopterygii</taxon>
        <taxon>Neopterygii</taxon>
        <taxon>Teleostei</taxon>
        <taxon>Protacanthopterygii</taxon>
        <taxon>Salmoniformes</taxon>
        <taxon>Salmonidae</taxon>
        <taxon>Salmoninae</taxon>
        <taxon>Oncorhynchus</taxon>
    </lineage>
</organism>
<evidence type="ECO:0000256" key="1">
    <source>
        <dbReference type="ARBA" id="ARBA00000651"/>
    </source>
</evidence>
<keyword evidence="9" id="KW-0256">Endoplasmic reticulum</keyword>
<evidence type="ECO:0000256" key="9">
    <source>
        <dbReference type="ARBA" id="ARBA00022824"/>
    </source>
</evidence>
<dbReference type="InterPro" id="IPR016275">
    <property type="entry name" value="Glucose-6-phosphatase"/>
</dbReference>
<keyword evidence="7 18" id="KW-0812">Transmembrane</keyword>
<evidence type="ECO:0000256" key="7">
    <source>
        <dbReference type="ARBA" id="ARBA00022692"/>
    </source>
</evidence>
<feature type="transmembrane region" description="Helical" evidence="18">
    <location>
        <begin position="204"/>
        <end position="223"/>
    </location>
</feature>
<dbReference type="PaxDb" id="8022-A0A060X0H6"/>
<evidence type="ECO:0000256" key="8">
    <source>
        <dbReference type="ARBA" id="ARBA00022801"/>
    </source>
</evidence>
<comment type="similarity">
    <text evidence="4">Belongs to the glucose-6-phosphatase family.</text>
</comment>
<keyword evidence="8" id="KW-0378">Hydrolase</keyword>
<evidence type="ECO:0000256" key="13">
    <source>
        <dbReference type="ARBA" id="ARBA00037155"/>
    </source>
</evidence>
<evidence type="ECO:0000313" key="20">
    <source>
        <dbReference type="EMBL" id="CDQ72976.1"/>
    </source>
</evidence>
<reference evidence="20" key="2">
    <citation type="submission" date="2014-03" db="EMBL/GenBank/DDBJ databases">
        <authorList>
            <person name="Genoscope - CEA"/>
        </authorList>
    </citation>
    <scope>NUCLEOTIDE SEQUENCE</scope>
</reference>
<evidence type="ECO:0000256" key="6">
    <source>
        <dbReference type="ARBA" id="ARBA00022432"/>
    </source>
</evidence>
<evidence type="ECO:0000256" key="11">
    <source>
        <dbReference type="ARBA" id="ARBA00023136"/>
    </source>
</evidence>
<comment type="subcellular location">
    <subcellularLocation>
        <location evidence="2">Endoplasmic reticulum membrane</location>
        <topology evidence="2">Multi-pass membrane protein</topology>
    </subcellularLocation>
</comment>
<reference evidence="20" key="1">
    <citation type="journal article" date="2014" name="Nat. Commun.">
        <title>The rainbow trout genome provides novel insights into evolution after whole-genome duplication in vertebrates.</title>
        <authorList>
            <person name="Berthelot C."/>
            <person name="Brunet F."/>
            <person name="Chalopin D."/>
            <person name="Juanchich A."/>
            <person name="Bernard M."/>
            <person name="Noel B."/>
            <person name="Bento P."/>
            <person name="Da Silva C."/>
            <person name="Labadie K."/>
            <person name="Alberti A."/>
            <person name="Aury J.M."/>
            <person name="Louis A."/>
            <person name="Dehais P."/>
            <person name="Bardou P."/>
            <person name="Montfort J."/>
            <person name="Klopp C."/>
            <person name="Cabau C."/>
            <person name="Gaspin C."/>
            <person name="Thorgaard G.H."/>
            <person name="Boussaha M."/>
            <person name="Quillet E."/>
            <person name="Guyomard R."/>
            <person name="Galiana D."/>
            <person name="Bobe J."/>
            <person name="Volff J.N."/>
            <person name="Genet C."/>
            <person name="Wincker P."/>
            <person name="Jaillon O."/>
            <person name="Roest Crollius H."/>
            <person name="Guiguen Y."/>
        </authorList>
    </citation>
    <scope>NUCLEOTIDE SEQUENCE [LARGE SCALE GENOMIC DNA]</scope>
</reference>
<dbReference type="PIRSF" id="PIRSF000905">
    <property type="entry name" value="Glucose-6-phosphatase"/>
    <property type="match status" value="1"/>
</dbReference>
<accession>A0A060X0H6</accession>
<dbReference type="GO" id="GO:0005789">
    <property type="term" value="C:endoplasmic reticulum membrane"/>
    <property type="evidence" value="ECO:0007669"/>
    <property type="project" value="UniProtKB-SubCell"/>
</dbReference>
<name>A0A060X0H6_ONCMY</name>
<dbReference type="GO" id="GO:0048878">
    <property type="term" value="P:chemical homeostasis"/>
    <property type="evidence" value="ECO:0007669"/>
    <property type="project" value="UniProtKB-ARBA"/>
</dbReference>
<feature type="transmembrane region" description="Helical" evidence="18">
    <location>
        <begin position="175"/>
        <end position="192"/>
    </location>
</feature>
<evidence type="ECO:0000256" key="18">
    <source>
        <dbReference type="SAM" id="Phobius"/>
    </source>
</evidence>
<keyword evidence="12" id="KW-0325">Glycoprotein</keyword>
<protein>
    <recommendedName>
        <fullName evidence="14">Glucose-6-phosphatase catalytic subunit 1</fullName>
        <ecNumber evidence="5">3.1.3.9</ecNumber>
    </recommendedName>
    <alternativeName>
        <fullName evidence="15">Glucose-6-phosphatase</fullName>
    </alternativeName>
</protein>
<feature type="binding site" evidence="17">
    <location>
        <position position="166"/>
    </location>
    <ligand>
        <name>substrate</name>
    </ligand>
</feature>
<evidence type="ECO:0000256" key="16">
    <source>
        <dbReference type="PIRSR" id="PIRSR000905-1"/>
    </source>
</evidence>
<proteinExistence type="inferred from homology"/>
<evidence type="ECO:0000256" key="10">
    <source>
        <dbReference type="ARBA" id="ARBA00022989"/>
    </source>
</evidence>